<feature type="transmembrane region" description="Helical" evidence="7">
    <location>
        <begin position="222"/>
        <end position="240"/>
    </location>
</feature>
<dbReference type="Pfam" id="PF07690">
    <property type="entry name" value="MFS_1"/>
    <property type="match status" value="1"/>
</dbReference>
<dbReference type="InterPro" id="IPR011701">
    <property type="entry name" value="MFS"/>
</dbReference>
<dbReference type="OMA" id="GHIAQSH"/>
<dbReference type="Gene3D" id="1.20.1250.20">
    <property type="entry name" value="MFS general substrate transporter like domains"/>
    <property type="match status" value="2"/>
</dbReference>
<evidence type="ECO:0000259" key="8">
    <source>
        <dbReference type="PROSITE" id="PS50850"/>
    </source>
</evidence>
<keyword evidence="5 7" id="KW-1133">Transmembrane helix</keyword>
<feature type="non-terminal residue" evidence="9">
    <location>
        <position position="1"/>
    </location>
</feature>
<keyword evidence="10" id="KW-1185">Reference proteome</keyword>
<name>A0A813ETG5_POLGL</name>
<reference evidence="9" key="1">
    <citation type="submission" date="2021-02" db="EMBL/GenBank/DDBJ databases">
        <authorList>
            <person name="Dougan E. K."/>
            <person name="Rhodes N."/>
            <person name="Thang M."/>
            <person name="Chan C."/>
        </authorList>
    </citation>
    <scope>NUCLEOTIDE SEQUENCE</scope>
</reference>
<organism evidence="9 10">
    <name type="scientific">Polarella glacialis</name>
    <name type="common">Dinoflagellate</name>
    <dbReference type="NCBI Taxonomy" id="89957"/>
    <lineage>
        <taxon>Eukaryota</taxon>
        <taxon>Sar</taxon>
        <taxon>Alveolata</taxon>
        <taxon>Dinophyceae</taxon>
        <taxon>Suessiales</taxon>
        <taxon>Suessiaceae</taxon>
        <taxon>Polarella</taxon>
    </lineage>
</organism>
<comment type="caution">
    <text evidence="9">The sequence shown here is derived from an EMBL/GenBank/DDBJ whole genome shotgun (WGS) entry which is preliminary data.</text>
</comment>
<feature type="transmembrane region" description="Helical" evidence="7">
    <location>
        <begin position="252"/>
        <end position="271"/>
    </location>
</feature>
<dbReference type="FunFam" id="1.20.1250.20:FF:000003">
    <property type="entry name" value="Solute carrier family 17 member 3"/>
    <property type="match status" value="1"/>
</dbReference>
<dbReference type="Proteomes" id="UP000654075">
    <property type="component" value="Unassembled WGS sequence"/>
</dbReference>
<feature type="transmembrane region" description="Helical" evidence="7">
    <location>
        <begin position="183"/>
        <end position="202"/>
    </location>
</feature>
<evidence type="ECO:0000256" key="7">
    <source>
        <dbReference type="SAM" id="Phobius"/>
    </source>
</evidence>
<comment type="subcellular location">
    <subcellularLocation>
        <location evidence="1">Membrane</location>
        <topology evidence="1">Multi-pass membrane protein</topology>
    </subcellularLocation>
</comment>
<dbReference type="PANTHER" id="PTHR11662:SF243">
    <property type="entry name" value="ANION TRANSPORTER 6, CHLOROPLASTIC-RELATED"/>
    <property type="match status" value="1"/>
</dbReference>
<sequence length="343" mass="35657">MTVVAPFAASISTECFIASRVLVGIGEGLAPAAGINIVANWVPEAERSRAIATLGSGKNSGSILGLLIAPVVITSVGWPAMFYSFGILGLVWAAVWAVFGKDYVADDGLSAAASESSAAGGREEATTEEEAPIPWKQILSSAPLWGVIVAHFCHDWGMYALLTWTPTYLNQSLGFDLQGSSEITVIPSVLAIATALLAGTVADRLRDEGWELTAVRKTMQSLAFAVPALCLGLVGALGSLPEAESPSRIVPIVLLTLGIAGGSFSLAGLYSSHADLSTKYSGIVNGVSTTFGALAGVCSNAYAGQVLARGDSWAQAIFMPSVVCYFVGWAAYVALYDATPRDW</sequence>
<evidence type="ECO:0000313" key="9">
    <source>
        <dbReference type="EMBL" id="CAE8601894.1"/>
    </source>
</evidence>
<gene>
    <name evidence="9" type="ORF">PGLA1383_LOCUS20161</name>
</gene>
<evidence type="ECO:0000256" key="4">
    <source>
        <dbReference type="ARBA" id="ARBA00022847"/>
    </source>
</evidence>
<dbReference type="InterPro" id="IPR050382">
    <property type="entry name" value="MFS_Na/Anion_cotransporter"/>
</dbReference>
<protein>
    <recommendedName>
        <fullName evidence="8">Major facilitator superfamily (MFS) profile domain-containing protein</fullName>
    </recommendedName>
</protein>
<dbReference type="InterPro" id="IPR020846">
    <property type="entry name" value="MFS_dom"/>
</dbReference>
<feature type="transmembrane region" description="Helical" evidence="7">
    <location>
        <begin position="66"/>
        <end position="99"/>
    </location>
</feature>
<evidence type="ECO:0000256" key="6">
    <source>
        <dbReference type="ARBA" id="ARBA00023136"/>
    </source>
</evidence>
<dbReference type="GO" id="GO:0016020">
    <property type="term" value="C:membrane"/>
    <property type="evidence" value="ECO:0007669"/>
    <property type="project" value="UniProtKB-SubCell"/>
</dbReference>
<dbReference type="GO" id="GO:0015293">
    <property type="term" value="F:symporter activity"/>
    <property type="evidence" value="ECO:0007669"/>
    <property type="project" value="UniProtKB-KW"/>
</dbReference>
<feature type="domain" description="Major facilitator superfamily (MFS) profile" evidence="8">
    <location>
        <begin position="1"/>
        <end position="340"/>
    </location>
</feature>
<dbReference type="EMBL" id="CAJNNV010013648">
    <property type="protein sequence ID" value="CAE8601894.1"/>
    <property type="molecule type" value="Genomic_DNA"/>
</dbReference>
<keyword evidence="2" id="KW-0813">Transport</keyword>
<proteinExistence type="predicted"/>
<dbReference type="AlphaFoldDB" id="A0A813ETG5"/>
<keyword evidence="6 7" id="KW-0472">Membrane</keyword>
<evidence type="ECO:0000256" key="5">
    <source>
        <dbReference type="ARBA" id="ARBA00022989"/>
    </source>
</evidence>
<dbReference type="PROSITE" id="PS50850">
    <property type="entry name" value="MFS"/>
    <property type="match status" value="1"/>
</dbReference>
<keyword evidence="4" id="KW-0769">Symport</keyword>
<evidence type="ECO:0000256" key="1">
    <source>
        <dbReference type="ARBA" id="ARBA00004141"/>
    </source>
</evidence>
<dbReference type="OrthoDB" id="2250022at2759"/>
<keyword evidence="3 7" id="KW-0812">Transmembrane</keyword>
<feature type="transmembrane region" description="Helical" evidence="7">
    <location>
        <begin position="283"/>
        <end position="304"/>
    </location>
</feature>
<evidence type="ECO:0000256" key="2">
    <source>
        <dbReference type="ARBA" id="ARBA00022448"/>
    </source>
</evidence>
<evidence type="ECO:0000256" key="3">
    <source>
        <dbReference type="ARBA" id="ARBA00022692"/>
    </source>
</evidence>
<dbReference type="SUPFAM" id="SSF103473">
    <property type="entry name" value="MFS general substrate transporter"/>
    <property type="match status" value="1"/>
</dbReference>
<accession>A0A813ETG5</accession>
<dbReference type="InterPro" id="IPR036259">
    <property type="entry name" value="MFS_trans_sf"/>
</dbReference>
<evidence type="ECO:0000313" key="10">
    <source>
        <dbReference type="Proteomes" id="UP000654075"/>
    </source>
</evidence>
<dbReference type="PANTHER" id="PTHR11662">
    <property type="entry name" value="SOLUTE CARRIER FAMILY 17"/>
    <property type="match status" value="1"/>
</dbReference>
<feature type="transmembrane region" description="Helical" evidence="7">
    <location>
        <begin position="316"/>
        <end position="335"/>
    </location>
</feature>